<dbReference type="InterPro" id="IPR008274">
    <property type="entry name" value="AldOxase/xan_DH_MoCoBD1"/>
</dbReference>
<dbReference type="SUPFAM" id="SSF47741">
    <property type="entry name" value="CO dehydrogenase ISP C-domain like"/>
    <property type="match status" value="1"/>
</dbReference>
<dbReference type="GO" id="GO:0005506">
    <property type="term" value="F:iron ion binding"/>
    <property type="evidence" value="ECO:0007669"/>
    <property type="project" value="InterPro"/>
</dbReference>
<dbReference type="Gene3D" id="3.30.365.10">
    <property type="entry name" value="Aldehyde oxidase/xanthine dehydrogenase, molybdopterin binding domain"/>
    <property type="match status" value="5"/>
</dbReference>
<dbReference type="PROSITE" id="PS51085">
    <property type="entry name" value="2FE2S_FER_2"/>
    <property type="match status" value="1"/>
</dbReference>
<dbReference type="Gene3D" id="3.10.20.30">
    <property type="match status" value="1"/>
</dbReference>
<protein>
    <submittedName>
        <fullName evidence="3">Selenium-dependent xanthine dehydrogenase</fullName>
        <ecNumber evidence="3">1.17.1.4</ecNumber>
    </submittedName>
</protein>
<dbReference type="Gene3D" id="1.10.150.120">
    <property type="entry name" value="[2Fe-2S]-binding domain"/>
    <property type="match status" value="1"/>
</dbReference>
<dbReference type="GO" id="GO:0051536">
    <property type="term" value="F:iron-sulfur cluster binding"/>
    <property type="evidence" value="ECO:0007669"/>
    <property type="project" value="InterPro"/>
</dbReference>
<dbReference type="EMBL" id="QNZL01000092">
    <property type="protein sequence ID" value="RTZ80352.1"/>
    <property type="molecule type" value="Genomic_DNA"/>
</dbReference>
<dbReference type="InterPro" id="IPR036010">
    <property type="entry name" value="2Fe-2S_ferredoxin-like_sf"/>
</dbReference>
<name>A0A432G9W7_9DELT</name>
<sequence>MEKIKLKEQTMEFKLNGTTINYEGDPELSLMTYLRDVEEIISPKDGCAPEGVCGCCTVLLDGNVLKACIAPMRRIAGKEVITMEGLDPGKKETVINAFAIEGGLQCGFCTPGIIMKVWPLLNQGFVTEKEINKALNSNLCRCTGYKKVTKSCLSAAEALRNNAKIELPQSSGKVGESLPKYDSLRLATGEAPYVADLKFEGMVHGALKFSNHPRAKVLKINTSFAEKLDGVLRVFTAEDIPGQRFTGLIVPDWPLMLQVGETTRYVGDVLAGVVAETEQIAREAVALIEVEYEILTPVTDPFAALSAESPKIHESGNLLSNTEIERGDANQAEKESAFVTKGTYKTQRIEHAFLEIECCVVKPMEDGVEVFSQSQGVYEDRNSISKILGLPSEKVVVVLMPNGGGFGGKEDISVQGHAALYSHLLQVPVRVALTRPESLCMHPKRHPMIMEMSLGCDENGKLTFVEADIIGDTGAYASVGMKVLERAAGHATSAYSIPIVKLRSRSVYTNNIPCGAMRGFGVNQINFAIESCIDELCVQGGFDRWQIRYDNALQPGDQTSTGQKITSGIGIQKTLIAVKEQFQNAKFAGIACGMKNTGIGNGVQDESKVKVVIDSPTEITIHHGWTEMGQGVFTMAVQFLCEATGVNPNFISVKVDTSKDTPCGMTTASRGTSLIGNSVLDAGNKLKADLETHSLQELVGREYVGEWVCDWTTAIEADADEPQTHYSYSYATQVVTLDDSGKVENVFAAHDAGRIVNPILFEGQLEGSVHMGLGYALSEKFDMEEGRPVHTKLGKLGMIRASATPNIVVIGIEEPDEFGPCGAKGVGEIGLVPTASAVANAFFQFNGERQYELPLRKM</sequence>
<dbReference type="InterPro" id="IPR002888">
    <property type="entry name" value="2Fe-2S-bd"/>
</dbReference>
<dbReference type="Pfam" id="PF02738">
    <property type="entry name" value="MoCoBD_1"/>
    <property type="match status" value="1"/>
</dbReference>
<dbReference type="SUPFAM" id="SSF56003">
    <property type="entry name" value="Molybdenum cofactor-binding domain"/>
    <property type="match status" value="1"/>
</dbReference>
<dbReference type="InterPro" id="IPR037165">
    <property type="entry name" value="AldOxase/xan_DH_Mopterin-bd_sf"/>
</dbReference>
<accession>A0A432G9W7</accession>
<dbReference type="SUPFAM" id="SSF54292">
    <property type="entry name" value="2Fe-2S ferredoxin-like"/>
    <property type="match status" value="1"/>
</dbReference>
<comment type="caution">
    <text evidence="3">The sequence shown here is derived from an EMBL/GenBank/DDBJ whole genome shotgun (WGS) entry which is preliminary data.</text>
</comment>
<evidence type="ECO:0000256" key="1">
    <source>
        <dbReference type="ARBA" id="ARBA00006849"/>
    </source>
</evidence>
<dbReference type="InterPro" id="IPR000674">
    <property type="entry name" value="Ald_Oxase/Xan_DH_a/b"/>
</dbReference>
<organism evidence="3 4">
    <name type="scientific">SAR324 cluster bacterium</name>
    <dbReference type="NCBI Taxonomy" id="2024889"/>
    <lineage>
        <taxon>Bacteria</taxon>
        <taxon>Deltaproteobacteria</taxon>
        <taxon>SAR324 cluster</taxon>
    </lineage>
</organism>
<dbReference type="InterPro" id="IPR036856">
    <property type="entry name" value="Ald_Oxase/Xan_DH_a/b_sf"/>
</dbReference>
<gene>
    <name evidence="3" type="primary">xdh</name>
    <name evidence="3" type="ORF">DSY97_03515</name>
</gene>
<dbReference type="Pfam" id="PF20256">
    <property type="entry name" value="MoCoBD_2"/>
    <property type="match status" value="1"/>
</dbReference>
<dbReference type="SUPFAM" id="SSF54665">
    <property type="entry name" value="CO dehydrogenase molybdoprotein N-domain-like"/>
    <property type="match status" value="1"/>
</dbReference>
<dbReference type="NCBIfam" id="TIGR03311">
    <property type="entry name" value="Se_dep_XDH"/>
    <property type="match status" value="1"/>
</dbReference>
<evidence type="ECO:0000313" key="4">
    <source>
        <dbReference type="Proteomes" id="UP000286801"/>
    </source>
</evidence>
<evidence type="ECO:0000313" key="3">
    <source>
        <dbReference type="EMBL" id="RTZ80352.1"/>
    </source>
</evidence>
<dbReference type="InterPro" id="IPR016208">
    <property type="entry name" value="Ald_Oxase/xanthine_DH-like"/>
</dbReference>
<dbReference type="InterPro" id="IPR036884">
    <property type="entry name" value="2Fe-2S-bd_dom_sf"/>
</dbReference>
<proteinExistence type="inferred from homology"/>
<dbReference type="AlphaFoldDB" id="A0A432G9W7"/>
<evidence type="ECO:0000259" key="2">
    <source>
        <dbReference type="PROSITE" id="PS51085"/>
    </source>
</evidence>
<dbReference type="Gene3D" id="3.90.1170.50">
    <property type="entry name" value="Aldehyde oxidase/xanthine dehydrogenase, a/b hammerhead"/>
    <property type="match status" value="1"/>
</dbReference>
<dbReference type="InterPro" id="IPR012675">
    <property type="entry name" value="Beta-grasp_dom_sf"/>
</dbReference>
<dbReference type="GO" id="GO:0004854">
    <property type="term" value="F:xanthine dehydrogenase activity"/>
    <property type="evidence" value="ECO:0007669"/>
    <property type="project" value="UniProtKB-EC"/>
</dbReference>
<comment type="similarity">
    <text evidence="1">Belongs to the xanthine dehydrogenase family.</text>
</comment>
<dbReference type="PANTHER" id="PTHR11908:SF157">
    <property type="entry name" value="XANTHINE DEHYDROGENASE SUBUNIT D-RELATED"/>
    <property type="match status" value="1"/>
</dbReference>
<dbReference type="InterPro" id="IPR001041">
    <property type="entry name" value="2Fe-2S_ferredoxin-type"/>
</dbReference>
<reference evidence="3 4" key="1">
    <citation type="submission" date="2018-06" db="EMBL/GenBank/DDBJ databases">
        <title>Combined omics and stable isotope probing to characterize newly discovered Mariana Back-Arc vent microbial communities.</title>
        <authorList>
            <person name="Trembath-Reichert E."/>
            <person name="Huber J.A."/>
        </authorList>
    </citation>
    <scope>NUCLEOTIDE SEQUENCE [LARGE SCALE GENOMIC DNA]</scope>
    <source>
        <strain evidence="3">MAG 63_1</strain>
    </source>
</reference>
<dbReference type="Proteomes" id="UP000286801">
    <property type="component" value="Unassembled WGS sequence"/>
</dbReference>
<dbReference type="Pfam" id="PF01799">
    <property type="entry name" value="Fer2_2"/>
    <property type="match status" value="1"/>
</dbReference>
<dbReference type="InterPro" id="IPR046867">
    <property type="entry name" value="AldOxase/xan_DH_MoCoBD2"/>
</dbReference>
<dbReference type="PANTHER" id="PTHR11908">
    <property type="entry name" value="XANTHINE DEHYDROGENASE"/>
    <property type="match status" value="1"/>
</dbReference>
<keyword evidence="3" id="KW-0560">Oxidoreductase</keyword>
<dbReference type="EC" id="1.17.1.4" evidence="3"/>
<dbReference type="InterPro" id="IPR017697">
    <property type="entry name" value="Xdh"/>
</dbReference>
<feature type="domain" description="2Fe-2S ferredoxin-type" evidence="2">
    <location>
        <begin position="9"/>
        <end position="86"/>
    </location>
</feature>
<dbReference type="Pfam" id="PF01315">
    <property type="entry name" value="Ald_Xan_dh_C"/>
    <property type="match status" value="1"/>
</dbReference>
<dbReference type="SMART" id="SM01008">
    <property type="entry name" value="Ald_Xan_dh_C"/>
    <property type="match status" value="1"/>
</dbReference>